<dbReference type="Pfam" id="PF01138">
    <property type="entry name" value="RNase_PH"/>
    <property type="match status" value="2"/>
</dbReference>
<feature type="binding site" evidence="5">
    <location>
        <position position="487"/>
    </location>
    <ligand>
        <name>Mg(2+)</name>
        <dbReference type="ChEBI" id="CHEBI:18420"/>
    </ligand>
</feature>
<dbReference type="Pfam" id="PF00013">
    <property type="entry name" value="KH_1"/>
    <property type="match status" value="1"/>
</dbReference>
<keyword evidence="5" id="KW-0479">Metal-binding</keyword>
<dbReference type="InterPro" id="IPR004087">
    <property type="entry name" value="KH_dom"/>
</dbReference>
<dbReference type="PIRSF" id="PIRSF005499">
    <property type="entry name" value="PNPase"/>
    <property type="match status" value="1"/>
</dbReference>
<feature type="binding site" evidence="5">
    <location>
        <position position="493"/>
    </location>
    <ligand>
        <name>Mg(2+)</name>
        <dbReference type="ChEBI" id="CHEBI:18420"/>
    </ligand>
</feature>
<dbReference type="GO" id="GO:0000287">
    <property type="term" value="F:magnesium ion binding"/>
    <property type="evidence" value="ECO:0007669"/>
    <property type="project" value="UniProtKB-UniRule"/>
</dbReference>
<comment type="catalytic activity">
    <reaction evidence="5">
        <text>RNA(n+1) + phosphate = RNA(n) + a ribonucleoside 5'-diphosphate</text>
        <dbReference type="Rhea" id="RHEA:22096"/>
        <dbReference type="Rhea" id="RHEA-COMP:14527"/>
        <dbReference type="Rhea" id="RHEA-COMP:17342"/>
        <dbReference type="ChEBI" id="CHEBI:43474"/>
        <dbReference type="ChEBI" id="CHEBI:57930"/>
        <dbReference type="ChEBI" id="CHEBI:140395"/>
        <dbReference type="EC" id="2.7.7.8"/>
    </reaction>
</comment>
<dbReference type="HAMAP" id="MF_01595">
    <property type="entry name" value="PNPase"/>
    <property type="match status" value="1"/>
</dbReference>
<dbReference type="InterPro" id="IPR012162">
    <property type="entry name" value="PNPase"/>
</dbReference>
<dbReference type="CDD" id="cd02393">
    <property type="entry name" value="KH-I_PNPase"/>
    <property type="match status" value="1"/>
</dbReference>
<evidence type="ECO:0000256" key="3">
    <source>
        <dbReference type="ARBA" id="ARBA00022695"/>
    </source>
</evidence>
<organism evidence="8 9">
    <name type="scientific">Candidatus Vogelbacteria bacterium RIFOXYD1_FULL_44_32</name>
    <dbReference type="NCBI Taxonomy" id="1802438"/>
    <lineage>
        <taxon>Bacteria</taxon>
        <taxon>Candidatus Vogeliibacteriota</taxon>
    </lineage>
</organism>
<dbReference type="EC" id="2.7.7.8" evidence="5"/>
<dbReference type="Proteomes" id="UP000177043">
    <property type="component" value="Unassembled WGS sequence"/>
</dbReference>
<keyword evidence="5" id="KW-0963">Cytoplasm</keyword>
<dbReference type="InterPro" id="IPR012340">
    <property type="entry name" value="NA-bd_OB-fold"/>
</dbReference>
<dbReference type="Gene3D" id="3.30.1370.10">
    <property type="entry name" value="K Homology domain, type 1"/>
    <property type="match status" value="1"/>
</dbReference>
<dbReference type="CDD" id="cd11364">
    <property type="entry name" value="RNase_PH_PNPase_2"/>
    <property type="match status" value="1"/>
</dbReference>
<keyword evidence="3 5" id="KW-0548">Nucleotidyltransferase</keyword>
<keyword evidence="5" id="KW-0460">Magnesium</keyword>
<dbReference type="InterPro" id="IPR036612">
    <property type="entry name" value="KH_dom_type_1_sf"/>
</dbReference>
<dbReference type="GO" id="GO:0000175">
    <property type="term" value="F:3'-5'-RNA exonuclease activity"/>
    <property type="evidence" value="ECO:0007669"/>
    <property type="project" value="TreeGrafter"/>
</dbReference>
<protein>
    <recommendedName>
        <fullName evidence="5">Polyribonucleotide nucleotidyltransferase</fullName>
        <ecNumber evidence="5">2.7.7.8</ecNumber>
    </recommendedName>
    <alternativeName>
        <fullName evidence="5">Polynucleotide phosphorylase</fullName>
        <shortName evidence="5">PNPase</shortName>
    </alternativeName>
</protein>
<dbReference type="STRING" id="1802438.A2571_00580"/>
<dbReference type="SMART" id="SM00316">
    <property type="entry name" value="S1"/>
    <property type="match status" value="1"/>
</dbReference>
<dbReference type="GO" id="GO:0005829">
    <property type="term" value="C:cytosol"/>
    <property type="evidence" value="ECO:0007669"/>
    <property type="project" value="TreeGrafter"/>
</dbReference>
<keyword evidence="2 5" id="KW-0808">Transferase</keyword>
<dbReference type="SUPFAM" id="SSF50249">
    <property type="entry name" value="Nucleic acid-binding proteins"/>
    <property type="match status" value="1"/>
</dbReference>
<evidence type="ECO:0000256" key="4">
    <source>
        <dbReference type="ARBA" id="ARBA00022884"/>
    </source>
</evidence>
<evidence type="ECO:0000313" key="8">
    <source>
        <dbReference type="EMBL" id="OHA58864.1"/>
    </source>
</evidence>
<dbReference type="SMART" id="SM00322">
    <property type="entry name" value="KH"/>
    <property type="match status" value="1"/>
</dbReference>
<evidence type="ECO:0000256" key="6">
    <source>
        <dbReference type="SAM" id="MobiDB-lite"/>
    </source>
</evidence>
<feature type="compositionally biased region" description="Polar residues" evidence="6">
    <location>
        <begin position="706"/>
        <end position="716"/>
    </location>
</feature>
<dbReference type="InterPro" id="IPR036345">
    <property type="entry name" value="ExoRNase_PH_dom2_sf"/>
</dbReference>
<dbReference type="PROSITE" id="PS50126">
    <property type="entry name" value="S1"/>
    <property type="match status" value="1"/>
</dbReference>
<proteinExistence type="inferred from homology"/>
<dbReference type="AlphaFoldDB" id="A0A1G2QE78"/>
<reference evidence="8 9" key="1">
    <citation type="journal article" date="2016" name="Nat. Commun.">
        <title>Thousands of microbial genomes shed light on interconnected biogeochemical processes in an aquifer system.</title>
        <authorList>
            <person name="Anantharaman K."/>
            <person name="Brown C.T."/>
            <person name="Hug L.A."/>
            <person name="Sharon I."/>
            <person name="Castelle C.J."/>
            <person name="Probst A.J."/>
            <person name="Thomas B.C."/>
            <person name="Singh A."/>
            <person name="Wilkins M.J."/>
            <person name="Karaoz U."/>
            <person name="Brodie E.L."/>
            <person name="Williams K.H."/>
            <person name="Hubbard S.S."/>
            <person name="Banfield J.F."/>
        </authorList>
    </citation>
    <scope>NUCLEOTIDE SEQUENCE [LARGE SCALE GENOMIC DNA]</scope>
</reference>
<dbReference type="PANTHER" id="PTHR11252:SF0">
    <property type="entry name" value="POLYRIBONUCLEOTIDE NUCLEOTIDYLTRANSFERASE 1, MITOCHONDRIAL"/>
    <property type="match status" value="1"/>
</dbReference>
<dbReference type="FunFam" id="3.30.230.70:FF:000001">
    <property type="entry name" value="Polyribonucleotide nucleotidyltransferase"/>
    <property type="match status" value="1"/>
</dbReference>
<dbReference type="PANTHER" id="PTHR11252">
    <property type="entry name" value="POLYRIBONUCLEOTIDE NUCLEOTIDYLTRANSFERASE"/>
    <property type="match status" value="1"/>
</dbReference>
<keyword evidence="4 5" id="KW-0694">RNA-binding</keyword>
<sequence length="716" mass="77700">MIEKKFETEIGGAKLSATFSDLVDQASGAVMMQLGETVVLVTAVMSKDRREGIDFFPLVVDYEEKFYAAGRILGSRFMKREGKPSDEAVLTGRMIDRTIRPMFDQRMRNEVQVVATVLSLDDKNDPSVPAIIGASLALSISDIPWAGPASAIRIALAKDQTEYLVNPANGETANLRLDTLVCGQDGKINMIEAKAQEVNEEELGLALAKAVAEIAKLEVWQKGIISEIGKEKTRVDLPETPAKVKELFDQHLNPVLAEYVFAGLPGKGKMSELTTKWVEILKAETDDLVEPGLRFLDEKIDEALHTEAINNNRRADGRQMTELRPIYAKAGGLTEIVHGTGIFYRGGTHILSVLTLAGPKDSQIIEGMEVQGKKHFMHHYNFPPFSTGETGRLGGMNRRAIGHGALAEKSLEAVLPPRAVFPYTIRLVSEAMASNGSTSMGSVCASTLALMDGGVPITRPVAGIAMGLMYESAEKYKILTDIQGPEDHHGDMDFKVAGTTAGITGIQLDIKMAGIPPKILTEALVGAKVARLQIIEKIILAIPTPRATLKPTAPQIEMLTIPVGKIGAVIGPGGKMIQKISADTGAEIEIEDDGSVFVTGRGDGAKRARQIIEEITHEYKVGERFTGIVTRLMDFGAFVKIGRDTEGLVHISELADFRVNKVSDIVQVGAEVPVVIKEIDDQHRVNLSIKRADPNFGHEHKPVIETNPSPETKSEN</sequence>
<dbReference type="InterPro" id="IPR020568">
    <property type="entry name" value="Ribosomal_Su5_D2-typ_SF"/>
</dbReference>
<dbReference type="SUPFAM" id="SSF55666">
    <property type="entry name" value="Ribonuclease PH domain 2-like"/>
    <property type="match status" value="2"/>
</dbReference>
<dbReference type="GO" id="GO:0006402">
    <property type="term" value="P:mRNA catabolic process"/>
    <property type="evidence" value="ECO:0007669"/>
    <property type="project" value="UniProtKB-UniRule"/>
</dbReference>
<dbReference type="Gene3D" id="2.40.50.140">
    <property type="entry name" value="Nucleic acid-binding proteins"/>
    <property type="match status" value="1"/>
</dbReference>
<comment type="caution">
    <text evidence="8">The sequence shown here is derived from an EMBL/GenBank/DDBJ whole genome shotgun (WGS) entry which is preliminary data.</text>
</comment>
<dbReference type="Pfam" id="PF00575">
    <property type="entry name" value="S1"/>
    <property type="match status" value="1"/>
</dbReference>
<accession>A0A1G2QE78</accession>
<evidence type="ECO:0000256" key="2">
    <source>
        <dbReference type="ARBA" id="ARBA00022679"/>
    </source>
</evidence>
<comment type="similarity">
    <text evidence="1 5">Belongs to the polyribonucleotide nucleotidyltransferase family.</text>
</comment>
<comment type="function">
    <text evidence="5">Involved in mRNA degradation. Catalyzes the phosphorolysis of single-stranded polyribonucleotides processively in the 3'- to 5'-direction.</text>
</comment>
<evidence type="ECO:0000259" key="7">
    <source>
        <dbReference type="PROSITE" id="PS50126"/>
    </source>
</evidence>
<dbReference type="GO" id="GO:0004654">
    <property type="term" value="F:polyribonucleotide nucleotidyltransferase activity"/>
    <property type="evidence" value="ECO:0007669"/>
    <property type="project" value="UniProtKB-UniRule"/>
</dbReference>
<name>A0A1G2QE78_9BACT</name>
<dbReference type="Gene3D" id="3.30.230.70">
    <property type="entry name" value="GHMP Kinase, N-terminal domain"/>
    <property type="match status" value="2"/>
</dbReference>
<feature type="compositionally biased region" description="Basic and acidic residues" evidence="6">
    <location>
        <begin position="691"/>
        <end position="703"/>
    </location>
</feature>
<comment type="cofactor">
    <cofactor evidence="5">
        <name>Mg(2+)</name>
        <dbReference type="ChEBI" id="CHEBI:18420"/>
    </cofactor>
</comment>
<dbReference type="NCBIfam" id="TIGR03591">
    <property type="entry name" value="polynuc_phos"/>
    <property type="match status" value="1"/>
</dbReference>
<dbReference type="InterPro" id="IPR001247">
    <property type="entry name" value="ExoRNase_PH_dom1"/>
</dbReference>
<dbReference type="SUPFAM" id="SSF54791">
    <property type="entry name" value="Eukaryotic type KH-domain (KH-domain type I)"/>
    <property type="match status" value="1"/>
</dbReference>
<dbReference type="NCBIfam" id="NF008805">
    <property type="entry name" value="PRK11824.1"/>
    <property type="match status" value="1"/>
</dbReference>
<evidence type="ECO:0000256" key="1">
    <source>
        <dbReference type="ARBA" id="ARBA00007404"/>
    </source>
</evidence>
<comment type="subcellular location">
    <subcellularLocation>
        <location evidence="5">Cytoplasm</location>
    </subcellularLocation>
</comment>
<evidence type="ECO:0000256" key="5">
    <source>
        <dbReference type="HAMAP-Rule" id="MF_01595"/>
    </source>
</evidence>
<evidence type="ECO:0000313" key="9">
    <source>
        <dbReference type="Proteomes" id="UP000177043"/>
    </source>
</evidence>
<gene>
    <name evidence="5" type="primary">pnp</name>
    <name evidence="8" type="ORF">A2571_00580</name>
</gene>
<dbReference type="EMBL" id="MHTJ01000002">
    <property type="protein sequence ID" value="OHA58864.1"/>
    <property type="molecule type" value="Genomic_DNA"/>
</dbReference>
<feature type="region of interest" description="Disordered" evidence="6">
    <location>
        <begin position="691"/>
        <end position="716"/>
    </location>
</feature>
<dbReference type="PROSITE" id="PS50084">
    <property type="entry name" value="KH_TYPE_1"/>
    <property type="match status" value="1"/>
</dbReference>
<dbReference type="InterPro" id="IPR003029">
    <property type="entry name" value="S1_domain"/>
</dbReference>
<dbReference type="InterPro" id="IPR004088">
    <property type="entry name" value="KH_dom_type_1"/>
</dbReference>
<feature type="domain" description="S1 motif" evidence="7">
    <location>
        <begin position="622"/>
        <end position="690"/>
    </location>
</feature>
<dbReference type="SUPFAM" id="SSF54211">
    <property type="entry name" value="Ribosomal protein S5 domain 2-like"/>
    <property type="match status" value="2"/>
</dbReference>
<dbReference type="GO" id="GO:0003723">
    <property type="term" value="F:RNA binding"/>
    <property type="evidence" value="ECO:0007669"/>
    <property type="project" value="UniProtKB-UniRule"/>
</dbReference>
<dbReference type="FunFam" id="3.30.1370.10:FF:000001">
    <property type="entry name" value="Polyribonucleotide nucleotidyltransferase"/>
    <property type="match status" value="1"/>
</dbReference>
<dbReference type="InterPro" id="IPR027408">
    <property type="entry name" value="PNPase/RNase_PH_dom_sf"/>
</dbReference>